<keyword evidence="5" id="KW-1185">Reference proteome</keyword>
<evidence type="ECO:0000313" key="5">
    <source>
        <dbReference type="Proteomes" id="UP001652504"/>
    </source>
</evidence>
<feature type="domain" description="Response regulatory" evidence="3">
    <location>
        <begin position="4"/>
        <end position="119"/>
    </location>
</feature>
<reference evidence="4 5" key="1">
    <citation type="submission" date="2022-10" db="EMBL/GenBank/DDBJ databases">
        <title>Aestuariibacter sp. AA17 isolated from Montipora capitata coral fragment.</title>
        <authorList>
            <person name="Emsley S.A."/>
            <person name="Pfannmuller K.M."/>
            <person name="Loughran R.M."/>
            <person name="Shlafstein M."/>
            <person name="Papke E."/>
            <person name="Saw J.H."/>
            <person name="Ushijima B."/>
            <person name="Videau P."/>
        </authorList>
    </citation>
    <scope>NUCLEOTIDE SEQUENCE [LARGE SCALE GENOMIC DNA]</scope>
    <source>
        <strain evidence="4 5">AA17</strain>
    </source>
</reference>
<dbReference type="Pfam" id="PF00072">
    <property type="entry name" value="Response_reg"/>
    <property type="match status" value="1"/>
</dbReference>
<protein>
    <submittedName>
        <fullName evidence="4">Response regulator</fullName>
    </submittedName>
</protein>
<dbReference type="InterPro" id="IPR050595">
    <property type="entry name" value="Bact_response_regulator"/>
</dbReference>
<dbReference type="EMBL" id="JAOWKX010000001">
    <property type="protein sequence ID" value="MCV2883516.1"/>
    <property type="molecule type" value="Genomic_DNA"/>
</dbReference>
<sequence length="121" mass="13700">MSFPVLICDDSAIAQKMVKRSLPDELATEITLANNGAEAMQYLFERQFALLFLDLTMPVMDGIEVLEQIKKHSIEVYTIVISGDIQPEMRRRVAQLGALDFIAKPVDKPRLEEVLVKFGLY</sequence>
<proteinExistence type="predicted"/>
<dbReference type="PROSITE" id="PS50110">
    <property type="entry name" value="RESPONSE_REGULATORY"/>
    <property type="match status" value="1"/>
</dbReference>
<comment type="caution">
    <text evidence="4">The sequence shown here is derived from an EMBL/GenBank/DDBJ whole genome shotgun (WGS) entry which is preliminary data.</text>
</comment>
<dbReference type="Gene3D" id="3.40.50.2300">
    <property type="match status" value="1"/>
</dbReference>
<keyword evidence="1 2" id="KW-0597">Phosphoprotein</keyword>
<dbReference type="PANTHER" id="PTHR44591">
    <property type="entry name" value="STRESS RESPONSE REGULATOR PROTEIN 1"/>
    <property type="match status" value="1"/>
</dbReference>
<evidence type="ECO:0000256" key="1">
    <source>
        <dbReference type="ARBA" id="ARBA00022553"/>
    </source>
</evidence>
<evidence type="ECO:0000259" key="3">
    <source>
        <dbReference type="PROSITE" id="PS50110"/>
    </source>
</evidence>
<dbReference type="InterPro" id="IPR001789">
    <property type="entry name" value="Sig_transdc_resp-reg_receiver"/>
</dbReference>
<dbReference type="CDD" id="cd17593">
    <property type="entry name" value="REC_CheC-like"/>
    <property type="match status" value="1"/>
</dbReference>
<organism evidence="4 5">
    <name type="scientific">Fluctibacter corallii</name>
    <dbReference type="NCBI Taxonomy" id="2984329"/>
    <lineage>
        <taxon>Bacteria</taxon>
        <taxon>Pseudomonadati</taxon>
        <taxon>Pseudomonadota</taxon>
        <taxon>Gammaproteobacteria</taxon>
        <taxon>Alteromonadales</taxon>
        <taxon>Alteromonadaceae</taxon>
        <taxon>Fluctibacter</taxon>
    </lineage>
</organism>
<dbReference type="InterPro" id="IPR011006">
    <property type="entry name" value="CheY-like_superfamily"/>
</dbReference>
<dbReference type="Proteomes" id="UP001652504">
    <property type="component" value="Unassembled WGS sequence"/>
</dbReference>
<name>A0ABT3A568_9ALTE</name>
<dbReference type="PANTHER" id="PTHR44591:SF24">
    <property type="entry name" value="PROTEIN-GLUTAMATE METHYLESTERASE_PROTEIN-GLUTAMINE GLUTAMINASE 1"/>
    <property type="match status" value="1"/>
</dbReference>
<gene>
    <name evidence="4" type="ORF">OE749_02235</name>
</gene>
<dbReference type="SUPFAM" id="SSF52172">
    <property type="entry name" value="CheY-like"/>
    <property type="match status" value="1"/>
</dbReference>
<evidence type="ECO:0000256" key="2">
    <source>
        <dbReference type="PROSITE-ProRule" id="PRU00169"/>
    </source>
</evidence>
<accession>A0ABT3A568</accession>
<dbReference type="SMART" id="SM00448">
    <property type="entry name" value="REC"/>
    <property type="match status" value="1"/>
</dbReference>
<dbReference type="RefSeq" id="WP_263710713.1">
    <property type="nucleotide sequence ID" value="NZ_JAOWKX010000001.1"/>
</dbReference>
<feature type="modified residue" description="4-aspartylphosphate" evidence="2">
    <location>
        <position position="54"/>
    </location>
</feature>
<evidence type="ECO:0000313" key="4">
    <source>
        <dbReference type="EMBL" id="MCV2883516.1"/>
    </source>
</evidence>